<dbReference type="Gene3D" id="3.40.50.12370">
    <property type="match status" value="1"/>
</dbReference>
<comment type="caution">
    <text evidence="4">The sequence shown here is derived from an EMBL/GenBank/DDBJ whole genome shotgun (WGS) entry which is preliminary data.</text>
</comment>
<protein>
    <submittedName>
        <fullName evidence="4">Universal stress protein UspA</fullName>
    </submittedName>
</protein>
<comment type="similarity">
    <text evidence="1">Belongs to the chaperonin (HSP60) family.</text>
</comment>
<dbReference type="InterPro" id="IPR027413">
    <property type="entry name" value="GROEL-like_equatorial_sf"/>
</dbReference>
<proteinExistence type="inferred from homology"/>
<evidence type="ECO:0000256" key="3">
    <source>
        <dbReference type="ARBA" id="ARBA00023186"/>
    </source>
</evidence>
<accession>A0A2A6FMQ5</accession>
<keyword evidence="3" id="KW-0143">Chaperone</keyword>
<dbReference type="InterPro" id="IPR001844">
    <property type="entry name" value="Cpn60/GroEL"/>
</dbReference>
<comment type="similarity">
    <text evidence="2">Belongs to the universal stress protein A family.</text>
</comment>
<gene>
    <name evidence="4" type="ORF">CN311_00150</name>
</gene>
<dbReference type="GO" id="GO:0140662">
    <property type="term" value="F:ATP-dependent protein folding chaperone"/>
    <property type="evidence" value="ECO:0007669"/>
    <property type="project" value="InterPro"/>
</dbReference>
<dbReference type="Proteomes" id="UP000219182">
    <property type="component" value="Unassembled WGS sequence"/>
</dbReference>
<evidence type="ECO:0000256" key="1">
    <source>
        <dbReference type="ARBA" id="ARBA00006607"/>
    </source>
</evidence>
<reference evidence="4 5" key="1">
    <citation type="submission" date="2017-09" db="EMBL/GenBank/DDBJ databases">
        <title>Mesorhizobum sanjuanii sp. nov. isolated from nodules of Lotus tenuis in saline-alkaline lowlands of Flooding Pampa.</title>
        <authorList>
            <person name="Sannazzaro A.I."/>
            <person name="Torres Tejerizo G.A."/>
            <person name="Fontana F."/>
            <person name="Cumpa Velazquez L.M."/>
            <person name="Hansen L."/>
            <person name="Pistorio M."/>
            <person name="Estrella M.J."/>
        </authorList>
    </citation>
    <scope>NUCLEOTIDE SEQUENCE [LARGE SCALE GENOMIC DNA]</scope>
    <source>
        <strain evidence="4 5">BSA136</strain>
    </source>
</reference>
<organism evidence="4 5">
    <name type="scientific">Mesorhizobium sanjuanii</name>
    <dbReference type="NCBI Taxonomy" id="2037900"/>
    <lineage>
        <taxon>Bacteria</taxon>
        <taxon>Pseudomonadati</taxon>
        <taxon>Pseudomonadota</taxon>
        <taxon>Alphaproteobacteria</taxon>
        <taxon>Hyphomicrobiales</taxon>
        <taxon>Phyllobacteriaceae</taxon>
        <taxon>Mesorhizobium</taxon>
    </lineage>
</organism>
<dbReference type="GO" id="GO:0042026">
    <property type="term" value="P:protein refolding"/>
    <property type="evidence" value="ECO:0007669"/>
    <property type="project" value="InterPro"/>
</dbReference>
<evidence type="ECO:0000313" key="5">
    <source>
        <dbReference type="Proteomes" id="UP000219182"/>
    </source>
</evidence>
<evidence type="ECO:0000313" key="4">
    <source>
        <dbReference type="EMBL" id="PDQ23104.1"/>
    </source>
</evidence>
<dbReference type="AlphaFoldDB" id="A0A2A6FMQ5"/>
<dbReference type="PRINTS" id="PR00298">
    <property type="entry name" value="CHAPERONIN60"/>
</dbReference>
<dbReference type="CDD" id="cd00293">
    <property type="entry name" value="USP-like"/>
    <property type="match status" value="1"/>
</dbReference>
<dbReference type="SUPFAM" id="SSF52402">
    <property type="entry name" value="Adenine nucleotide alpha hydrolases-like"/>
    <property type="match status" value="2"/>
</dbReference>
<dbReference type="SUPFAM" id="SSF48592">
    <property type="entry name" value="GroEL equatorial domain-like"/>
    <property type="match status" value="1"/>
</dbReference>
<name>A0A2A6FMQ5_9HYPH</name>
<keyword evidence="5" id="KW-1185">Reference proteome</keyword>
<dbReference type="PANTHER" id="PTHR46268">
    <property type="entry name" value="STRESS RESPONSE PROTEIN NHAX"/>
    <property type="match status" value="1"/>
</dbReference>
<sequence length="356" mass="38391">MLRQAAEKTGDMVGDGTSTSTILAHAMFGDGVRPKGMSDWEAEGGTADGYKRALTNWPDMPVLMRIKAQARTSGDAATNPNGGMKMIFNTIMVQLDVDSPAAPRTIYAQTLARRFEAALIGFAAADPYVFIPGNDGGAAAAEIMRQRRTEIEDRLKIVKEQFLSLAGDDASWREEIGDPTRLLAMHARAADLIVTGSSANGADHHRRVDTGTLILSVGRPVLLAADKLAPLNPKNVLLAWKDTREARRAVSDAMPFLTGAQHVLVATIEEQNQRSARESIGDVVRFLMRHGVKARSEVLGAGHADACEAVTELARAMDAELVVAGGYGHSRLREWAFGGMTRSLLKQGSVNRLFSN</sequence>
<dbReference type="EMBL" id="NWQG01000001">
    <property type="protein sequence ID" value="PDQ23104.1"/>
    <property type="molecule type" value="Genomic_DNA"/>
</dbReference>
<dbReference type="PANTHER" id="PTHR46268:SF15">
    <property type="entry name" value="UNIVERSAL STRESS PROTEIN HP_0031"/>
    <property type="match status" value="1"/>
</dbReference>
<evidence type="ECO:0000256" key="2">
    <source>
        <dbReference type="ARBA" id="ARBA00008791"/>
    </source>
</evidence>